<feature type="transmembrane region" description="Helical" evidence="1">
    <location>
        <begin position="134"/>
        <end position="155"/>
    </location>
</feature>
<evidence type="ECO:0000313" key="2">
    <source>
        <dbReference type="EMBL" id="KKN59061.1"/>
    </source>
</evidence>
<dbReference type="AlphaFoldDB" id="A0A0F9UCT7"/>
<organism evidence="2">
    <name type="scientific">marine sediment metagenome</name>
    <dbReference type="NCBI Taxonomy" id="412755"/>
    <lineage>
        <taxon>unclassified sequences</taxon>
        <taxon>metagenomes</taxon>
        <taxon>ecological metagenomes</taxon>
    </lineage>
</organism>
<protein>
    <submittedName>
        <fullName evidence="2">Uncharacterized protein</fullName>
    </submittedName>
</protein>
<accession>A0A0F9UCT7</accession>
<evidence type="ECO:0000256" key="1">
    <source>
        <dbReference type="SAM" id="Phobius"/>
    </source>
</evidence>
<feature type="transmembrane region" description="Helical" evidence="1">
    <location>
        <begin position="12"/>
        <end position="30"/>
    </location>
</feature>
<keyword evidence="1" id="KW-0472">Membrane</keyword>
<sequence>MVNSLKGDGKAIFTVFIGAIIAVVFLASIADSVFTQSNTFTVSSENNTAPATNASIALTGRELIGTPVTQNASNVTGLTLQDLGVFIDERIINGIKTVALTVNQTGSAFVGETINVTYEFGPDGYLERQSDRSIAGLIVLFGALAGVVFVLVVFIKNGSFGDLISRVRAGRRK</sequence>
<proteinExistence type="predicted"/>
<gene>
    <name evidence="2" type="ORF">LCGC14_0546160</name>
</gene>
<name>A0A0F9UCT7_9ZZZZ</name>
<reference evidence="2" key="1">
    <citation type="journal article" date="2015" name="Nature">
        <title>Complex archaea that bridge the gap between prokaryotes and eukaryotes.</title>
        <authorList>
            <person name="Spang A."/>
            <person name="Saw J.H."/>
            <person name="Jorgensen S.L."/>
            <person name="Zaremba-Niedzwiedzka K."/>
            <person name="Martijn J."/>
            <person name="Lind A.E."/>
            <person name="van Eijk R."/>
            <person name="Schleper C."/>
            <person name="Guy L."/>
            <person name="Ettema T.J."/>
        </authorList>
    </citation>
    <scope>NUCLEOTIDE SEQUENCE</scope>
</reference>
<keyword evidence="1" id="KW-1133">Transmembrane helix</keyword>
<dbReference type="EMBL" id="LAZR01000741">
    <property type="protein sequence ID" value="KKN59061.1"/>
    <property type="molecule type" value="Genomic_DNA"/>
</dbReference>
<keyword evidence="1" id="KW-0812">Transmembrane</keyword>
<comment type="caution">
    <text evidence="2">The sequence shown here is derived from an EMBL/GenBank/DDBJ whole genome shotgun (WGS) entry which is preliminary data.</text>
</comment>